<reference evidence="2 3" key="1">
    <citation type="submission" date="2021-06" db="EMBL/GenBank/DDBJ databases">
        <title>Caerostris extrusa draft genome.</title>
        <authorList>
            <person name="Kono N."/>
            <person name="Arakawa K."/>
        </authorList>
    </citation>
    <scope>NUCLEOTIDE SEQUENCE [LARGE SCALE GENOMIC DNA]</scope>
</reference>
<dbReference type="EMBL" id="BPLR01017995">
    <property type="protein sequence ID" value="GIY96037.1"/>
    <property type="molecule type" value="Genomic_DNA"/>
</dbReference>
<evidence type="ECO:0000313" key="2">
    <source>
        <dbReference type="EMBL" id="GIY96037.1"/>
    </source>
</evidence>
<accession>A0AAV4XLN2</accession>
<keyword evidence="3" id="KW-1185">Reference proteome</keyword>
<dbReference type="Proteomes" id="UP001054945">
    <property type="component" value="Unassembled WGS sequence"/>
</dbReference>
<name>A0AAV4XLN2_CAEEX</name>
<evidence type="ECO:0000256" key="1">
    <source>
        <dbReference type="SAM" id="MobiDB-lite"/>
    </source>
</evidence>
<evidence type="ECO:0000313" key="3">
    <source>
        <dbReference type="Proteomes" id="UP001054945"/>
    </source>
</evidence>
<dbReference type="AlphaFoldDB" id="A0AAV4XLN2"/>
<sequence>MAAGISQKVSAVSVLPHSSTTTTPQGFKPQRLPNPPVSSKVNFVPAPVPAMPLQSHPAAGIPPFSMQNTPPTALPHPVSGPMDCADIIGELLKLINQGFCPHHSCGSLSPVHSSASANH</sequence>
<feature type="region of interest" description="Disordered" evidence="1">
    <location>
        <begin position="1"/>
        <end position="40"/>
    </location>
</feature>
<feature type="compositionally biased region" description="Polar residues" evidence="1">
    <location>
        <begin position="16"/>
        <end position="25"/>
    </location>
</feature>
<proteinExistence type="predicted"/>
<protein>
    <submittedName>
        <fullName evidence="2">Uncharacterized protein</fullName>
    </submittedName>
</protein>
<gene>
    <name evidence="2" type="ORF">CEXT_28081</name>
</gene>
<organism evidence="2 3">
    <name type="scientific">Caerostris extrusa</name>
    <name type="common">Bark spider</name>
    <name type="synonym">Caerostris bankana</name>
    <dbReference type="NCBI Taxonomy" id="172846"/>
    <lineage>
        <taxon>Eukaryota</taxon>
        <taxon>Metazoa</taxon>
        <taxon>Ecdysozoa</taxon>
        <taxon>Arthropoda</taxon>
        <taxon>Chelicerata</taxon>
        <taxon>Arachnida</taxon>
        <taxon>Araneae</taxon>
        <taxon>Araneomorphae</taxon>
        <taxon>Entelegynae</taxon>
        <taxon>Araneoidea</taxon>
        <taxon>Araneidae</taxon>
        <taxon>Caerostris</taxon>
    </lineage>
</organism>
<comment type="caution">
    <text evidence="2">The sequence shown here is derived from an EMBL/GenBank/DDBJ whole genome shotgun (WGS) entry which is preliminary data.</text>
</comment>